<dbReference type="InterPro" id="IPR007278">
    <property type="entry name" value="DUF397"/>
</dbReference>
<accession>A0ABT7AB93</accession>
<comment type="caution">
    <text evidence="3">The sequence shown here is derived from an EMBL/GenBank/DDBJ whole genome shotgun (WGS) entry which is preliminary data.</text>
</comment>
<organism evidence="3 4">
    <name type="scientific">Streptomyces iconiensis</name>
    <dbReference type="NCBI Taxonomy" id="1384038"/>
    <lineage>
        <taxon>Bacteria</taxon>
        <taxon>Bacillati</taxon>
        <taxon>Actinomycetota</taxon>
        <taxon>Actinomycetes</taxon>
        <taxon>Kitasatosporales</taxon>
        <taxon>Streptomycetaceae</taxon>
        <taxon>Streptomyces</taxon>
    </lineage>
</organism>
<feature type="compositionally biased region" description="Low complexity" evidence="1">
    <location>
        <begin position="1"/>
        <end position="15"/>
    </location>
</feature>
<proteinExistence type="predicted"/>
<feature type="domain" description="DUF397" evidence="2">
    <location>
        <begin position="18"/>
        <end position="71"/>
    </location>
</feature>
<dbReference type="Proteomes" id="UP001214441">
    <property type="component" value="Unassembled WGS sequence"/>
</dbReference>
<name>A0ABT7AB93_9ACTN</name>
<evidence type="ECO:0000313" key="4">
    <source>
        <dbReference type="Proteomes" id="UP001214441"/>
    </source>
</evidence>
<dbReference type="EMBL" id="JANCPR020000073">
    <property type="protein sequence ID" value="MDJ1138086.1"/>
    <property type="molecule type" value="Genomic_DNA"/>
</dbReference>
<feature type="region of interest" description="Disordered" evidence="1">
    <location>
        <begin position="1"/>
        <end position="27"/>
    </location>
</feature>
<sequence>MSAPPRNAPFARPPRGQQWKRSSYSTGTNNCLETVRWADGRRQAVRDSKDPGRGALHFGDPAWAAFVASVRDPGSTANGGLSGAS</sequence>
<keyword evidence="4" id="KW-1185">Reference proteome</keyword>
<dbReference type="RefSeq" id="WP_274042620.1">
    <property type="nucleotide sequence ID" value="NZ_JANCPR020000073.1"/>
</dbReference>
<gene>
    <name evidence="3" type="ORF">NMN56_040245</name>
</gene>
<reference evidence="3 4" key="1">
    <citation type="submission" date="2023-05" db="EMBL/GenBank/DDBJ databases">
        <title>Streptantibioticus silvisoli sp. nov., acidotolerant actinomycetes 1 from pine litter.</title>
        <authorList>
            <person name="Swiecimska M."/>
            <person name="Golinska P."/>
            <person name="Sangal V."/>
            <person name="Wachnowicz B."/>
            <person name="Goodfellow M."/>
        </authorList>
    </citation>
    <scope>NUCLEOTIDE SEQUENCE [LARGE SCALE GENOMIC DNA]</scope>
    <source>
        <strain evidence="3 4">DSM 42109</strain>
    </source>
</reference>
<evidence type="ECO:0000313" key="3">
    <source>
        <dbReference type="EMBL" id="MDJ1138086.1"/>
    </source>
</evidence>
<dbReference type="Pfam" id="PF04149">
    <property type="entry name" value="DUF397"/>
    <property type="match status" value="1"/>
</dbReference>
<protein>
    <submittedName>
        <fullName evidence="3">DUF397 domain-containing protein</fullName>
    </submittedName>
</protein>
<evidence type="ECO:0000256" key="1">
    <source>
        <dbReference type="SAM" id="MobiDB-lite"/>
    </source>
</evidence>
<evidence type="ECO:0000259" key="2">
    <source>
        <dbReference type="Pfam" id="PF04149"/>
    </source>
</evidence>